<dbReference type="GO" id="GO:0070181">
    <property type="term" value="F:small ribosomal subunit rRNA binding"/>
    <property type="evidence" value="ECO:0007669"/>
    <property type="project" value="TreeGrafter"/>
</dbReference>
<proteinExistence type="inferred from homology"/>
<dbReference type="InterPro" id="IPR018275">
    <property type="entry name" value="Ribosomal_bS18_CS"/>
</dbReference>
<protein>
    <recommendedName>
        <fullName evidence="4 5">Small ribosomal subunit protein bS18</fullName>
    </recommendedName>
</protein>
<keyword evidence="2 5" id="KW-0689">Ribosomal protein</keyword>
<evidence type="ECO:0000256" key="6">
    <source>
        <dbReference type="RuleBase" id="RU003910"/>
    </source>
</evidence>
<keyword evidence="5" id="KW-0699">rRNA-binding</keyword>
<dbReference type="AlphaFoldDB" id="A0A1F5ABP9"/>
<evidence type="ECO:0000313" key="8">
    <source>
        <dbReference type="Proteomes" id="UP000177701"/>
    </source>
</evidence>
<dbReference type="PANTHER" id="PTHR13479:SF40">
    <property type="entry name" value="SMALL RIBOSOMAL SUBUNIT PROTEIN BS18M"/>
    <property type="match status" value="1"/>
</dbReference>
<comment type="function">
    <text evidence="5">Binds as a heterodimer with protein bS6 to the central domain of the 16S rRNA, where it helps stabilize the platform of the 30S subunit.</text>
</comment>
<dbReference type="SUPFAM" id="SSF46911">
    <property type="entry name" value="Ribosomal protein S18"/>
    <property type="match status" value="1"/>
</dbReference>
<dbReference type="Proteomes" id="UP000177701">
    <property type="component" value="Unassembled WGS sequence"/>
</dbReference>
<comment type="subunit">
    <text evidence="5">Part of the 30S ribosomal subunit. Forms a tight heterodimer with protein bS6.</text>
</comment>
<evidence type="ECO:0000313" key="7">
    <source>
        <dbReference type="EMBL" id="OGD15716.1"/>
    </source>
</evidence>
<dbReference type="PANTHER" id="PTHR13479">
    <property type="entry name" value="30S RIBOSOMAL PROTEIN S18"/>
    <property type="match status" value="1"/>
</dbReference>
<dbReference type="NCBIfam" id="TIGR00165">
    <property type="entry name" value="S18"/>
    <property type="match status" value="1"/>
</dbReference>
<dbReference type="InterPro" id="IPR001648">
    <property type="entry name" value="Ribosomal_bS18"/>
</dbReference>
<dbReference type="GO" id="GO:0022627">
    <property type="term" value="C:cytosolic small ribosomal subunit"/>
    <property type="evidence" value="ECO:0007669"/>
    <property type="project" value="TreeGrafter"/>
</dbReference>
<name>A0A1F5ABP9_9BACT</name>
<dbReference type="EMBL" id="MEYH01000049">
    <property type="protein sequence ID" value="OGD15716.1"/>
    <property type="molecule type" value="Genomic_DNA"/>
</dbReference>
<accession>A0A1F5ABP9</accession>
<keyword evidence="3 5" id="KW-0687">Ribonucleoprotein</keyword>
<dbReference type="GO" id="GO:0003735">
    <property type="term" value="F:structural constituent of ribosome"/>
    <property type="evidence" value="ECO:0007669"/>
    <property type="project" value="InterPro"/>
</dbReference>
<dbReference type="Pfam" id="PF01084">
    <property type="entry name" value="Ribosomal_S18"/>
    <property type="match status" value="1"/>
</dbReference>
<evidence type="ECO:0000256" key="3">
    <source>
        <dbReference type="ARBA" id="ARBA00023274"/>
    </source>
</evidence>
<comment type="similarity">
    <text evidence="1 5 6">Belongs to the bacterial ribosomal protein bS18 family.</text>
</comment>
<comment type="caution">
    <text evidence="7">The sequence shown here is derived from an EMBL/GenBank/DDBJ whole genome shotgun (WGS) entry which is preliminary data.</text>
</comment>
<gene>
    <name evidence="5" type="primary">rpsR</name>
    <name evidence="7" type="ORF">A2V47_00820</name>
</gene>
<dbReference type="Gene3D" id="4.10.640.10">
    <property type="entry name" value="Ribosomal protein S18"/>
    <property type="match status" value="1"/>
</dbReference>
<evidence type="ECO:0000256" key="1">
    <source>
        <dbReference type="ARBA" id="ARBA00005589"/>
    </source>
</evidence>
<dbReference type="STRING" id="1797291.A2V47_00820"/>
<dbReference type="InterPro" id="IPR036870">
    <property type="entry name" value="Ribosomal_bS18_sf"/>
</dbReference>
<evidence type="ECO:0000256" key="5">
    <source>
        <dbReference type="HAMAP-Rule" id="MF_00270"/>
    </source>
</evidence>
<dbReference type="PRINTS" id="PR00974">
    <property type="entry name" value="RIBOSOMALS18"/>
</dbReference>
<evidence type="ECO:0000256" key="4">
    <source>
        <dbReference type="ARBA" id="ARBA00035141"/>
    </source>
</evidence>
<dbReference type="GO" id="GO:0006412">
    <property type="term" value="P:translation"/>
    <property type="evidence" value="ECO:0007669"/>
    <property type="project" value="UniProtKB-UniRule"/>
</dbReference>
<reference evidence="7 8" key="1">
    <citation type="journal article" date="2016" name="Nat. Commun.">
        <title>Thousands of microbial genomes shed light on interconnected biogeochemical processes in an aquifer system.</title>
        <authorList>
            <person name="Anantharaman K."/>
            <person name="Brown C.T."/>
            <person name="Hug L.A."/>
            <person name="Sharon I."/>
            <person name="Castelle C.J."/>
            <person name="Probst A.J."/>
            <person name="Thomas B.C."/>
            <person name="Singh A."/>
            <person name="Wilkins M.J."/>
            <person name="Karaoz U."/>
            <person name="Brodie E.L."/>
            <person name="Williams K.H."/>
            <person name="Hubbard S.S."/>
            <person name="Banfield J.F."/>
        </authorList>
    </citation>
    <scope>NUCLEOTIDE SEQUENCE [LARGE SCALE GENOMIC DNA]</scope>
</reference>
<evidence type="ECO:0000256" key="2">
    <source>
        <dbReference type="ARBA" id="ARBA00022980"/>
    </source>
</evidence>
<organism evidence="7 8">
    <name type="scientific">Candidatus Sediminicultor quintus</name>
    <dbReference type="NCBI Taxonomy" id="1797291"/>
    <lineage>
        <taxon>Bacteria</taxon>
        <taxon>Pseudomonadati</taxon>
        <taxon>Atribacterota</taxon>
        <taxon>Candidatus Phoenicimicrobiia</taxon>
        <taxon>Candidatus Pheonicimicrobiales</taxon>
        <taxon>Candidatus Phoenicimicrobiaceae</taxon>
        <taxon>Candidatus Sediminicultor</taxon>
    </lineage>
</organism>
<dbReference type="HAMAP" id="MF_00270">
    <property type="entry name" value="Ribosomal_bS18"/>
    <property type="match status" value="1"/>
</dbReference>
<sequence length="76" mass="8906">MTRFNSFRKPPRKVCLFCKDKILVDYKDIDLLRKFITEQGKMLPRRATGNCARHQRTLAIAVKRAREIGLLPYVAK</sequence>
<dbReference type="PROSITE" id="PS00057">
    <property type="entry name" value="RIBOSOMAL_S18"/>
    <property type="match status" value="1"/>
</dbReference>
<keyword evidence="5" id="KW-0694">RNA-binding</keyword>